<dbReference type="Proteomes" id="UP000236161">
    <property type="component" value="Unassembled WGS sequence"/>
</dbReference>
<feature type="region of interest" description="Disordered" evidence="3">
    <location>
        <begin position="313"/>
        <end position="338"/>
    </location>
</feature>
<evidence type="ECO:0000256" key="2">
    <source>
        <dbReference type="PROSITE-ProRule" id="PRU00192"/>
    </source>
</evidence>
<dbReference type="InterPro" id="IPR050384">
    <property type="entry name" value="Endophilin_SH3RF"/>
</dbReference>
<dbReference type="PRINTS" id="PR00499">
    <property type="entry name" value="P67PHOX"/>
</dbReference>
<dbReference type="AlphaFoldDB" id="A0A2H9ZRR2"/>
<dbReference type="Pfam" id="PF14604">
    <property type="entry name" value="SH3_9"/>
    <property type="match status" value="1"/>
</dbReference>
<organism evidence="5 6">
    <name type="scientific">Apostasia shenzhenica</name>
    <dbReference type="NCBI Taxonomy" id="1088818"/>
    <lineage>
        <taxon>Eukaryota</taxon>
        <taxon>Viridiplantae</taxon>
        <taxon>Streptophyta</taxon>
        <taxon>Embryophyta</taxon>
        <taxon>Tracheophyta</taxon>
        <taxon>Spermatophyta</taxon>
        <taxon>Magnoliopsida</taxon>
        <taxon>Liliopsida</taxon>
        <taxon>Asparagales</taxon>
        <taxon>Orchidaceae</taxon>
        <taxon>Apostasioideae</taxon>
        <taxon>Apostasia</taxon>
    </lineage>
</organism>
<dbReference type="InterPro" id="IPR001452">
    <property type="entry name" value="SH3_domain"/>
</dbReference>
<dbReference type="EMBL" id="KZ454627">
    <property type="protein sequence ID" value="PKA45986.1"/>
    <property type="molecule type" value="Genomic_DNA"/>
</dbReference>
<evidence type="ECO:0000313" key="5">
    <source>
        <dbReference type="EMBL" id="PKA45986.1"/>
    </source>
</evidence>
<feature type="domain" description="SH3" evidence="4">
    <location>
        <begin position="345"/>
        <end position="404"/>
    </location>
</feature>
<dbReference type="Gene3D" id="2.30.30.40">
    <property type="entry name" value="SH3 Domains"/>
    <property type="match status" value="1"/>
</dbReference>
<evidence type="ECO:0000259" key="4">
    <source>
        <dbReference type="PROSITE" id="PS50002"/>
    </source>
</evidence>
<sequence>MESIRKQASKLRDQVAKQQQAVLKQFSGRFGHGSAFLDEAELQCHQKLQMLYSSTKAAKHLQQNIARKVEALISVSSKQIEILRKLAQDCWKYGDEYQMSSYALARASSDFANSHNLIEVERENMLSVLGQQVYEPLRVMVMSAPLEDARHLTNHYERTRHDVEAQMAEVLKRQLRSRDVIASVESAAKLQHAESKLSELQKALSALGREATEAMLSVESQQQEVTMQWLLVMVDAERSFHQKAAAVLDKLYGQMVQIKQHTESASGSASKTKVHPPTANMDATGSNADLVYWIGHSDNCPADCQNANEDKTSFQCDNPRSNNNKGNVNSKEGQPGDVPANGQHDKYYVAEVIHSFDAKADGELSLSVGDYVIVRQVAPNGWSEGECRGKAGWFPSAYIEEREKAPASKVINLLSC</sequence>
<gene>
    <name evidence="5" type="ORF">AXF42_Ash019747</name>
</gene>
<evidence type="ECO:0000256" key="3">
    <source>
        <dbReference type="SAM" id="MobiDB-lite"/>
    </source>
</evidence>
<dbReference type="InterPro" id="IPR027267">
    <property type="entry name" value="AH/BAR_dom_sf"/>
</dbReference>
<accession>A0A2H9ZRR2</accession>
<dbReference type="Gene3D" id="1.20.1270.60">
    <property type="entry name" value="Arfaptin homology (AH) domain/BAR domain"/>
    <property type="match status" value="1"/>
</dbReference>
<dbReference type="STRING" id="1088818.A0A2H9ZRR2"/>
<dbReference type="PROSITE" id="PS50002">
    <property type="entry name" value="SH3"/>
    <property type="match status" value="1"/>
</dbReference>
<dbReference type="InterPro" id="IPR036028">
    <property type="entry name" value="SH3-like_dom_sf"/>
</dbReference>
<dbReference type="PANTHER" id="PTHR14167:SF30">
    <property type="entry name" value="SH3 DOMAIN-CONTAINING PROTEIN 1"/>
    <property type="match status" value="1"/>
</dbReference>
<proteinExistence type="predicted"/>
<keyword evidence="1 2" id="KW-0728">SH3 domain</keyword>
<name>A0A2H9ZRR2_9ASPA</name>
<dbReference type="SUPFAM" id="SSF103657">
    <property type="entry name" value="BAR/IMD domain-like"/>
    <property type="match status" value="1"/>
</dbReference>
<reference evidence="5 6" key="1">
    <citation type="journal article" date="2017" name="Nature">
        <title>The Apostasia genome and the evolution of orchids.</title>
        <authorList>
            <person name="Zhang G.Q."/>
            <person name="Liu K.W."/>
            <person name="Li Z."/>
            <person name="Lohaus R."/>
            <person name="Hsiao Y.Y."/>
            <person name="Niu S.C."/>
            <person name="Wang J.Y."/>
            <person name="Lin Y.C."/>
            <person name="Xu Q."/>
            <person name="Chen L.J."/>
            <person name="Yoshida K."/>
            <person name="Fujiwara S."/>
            <person name="Wang Z.W."/>
            <person name="Zhang Y.Q."/>
            <person name="Mitsuda N."/>
            <person name="Wang M."/>
            <person name="Liu G.H."/>
            <person name="Pecoraro L."/>
            <person name="Huang H.X."/>
            <person name="Xiao X.J."/>
            <person name="Lin M."/>
            <person name="Wu X.Y."/>
            <person name="Wu W.L."/>
            <person name="Chen Y.Y."/>
            <person name="Chang S.B."/>
            <person name="Sakamoto S."/>
            <person name="Ohme-Takagi M."/>
            <person name="Yagi M."/>
            <person name="Zeng S.J."/>
            <person name="Shen C.Y."/>
            <person name="Yeh C.M."/>
            <person name="Luo Y.B."/>
            <person name="Tsai W.C."/>
            <person name="Van de Peer Y."/>
            <person name="Liu Z.J."/>
        </authorList>
    </citation>
    <scope>NUCLEOTIDE SEQUENCE [LARGE SCALE GENOMIC DNA]</scope>
    <source>
        <strain evidence="6">cv. Shenzhen</strain>
        <tissue evidence="5">Stem</tissue>
    </source>
</reference>
<protein>
    <recommendedName>
        <fullName evidence="4">SH3 domain-containing protein</fullName>
    </recommendedName>
</protein>
<dbReference type="SMART" id="SM00326">
    <property type="entry name" value="SH3"/>
    <property type="match status" value="1"/>
</dbReference>
<dbReference type="SUPFAM" id="SSF50044">
    <property type="entry name" value="SH3-domain"/>
    <property type="match status" value="1"/>
</dbReference>
<feature type="compositionally biased region" description="Polar residues" evidence="3">
    <location>
        <begin position="261"/>
        <end position="271"/>
    </location>
</feature>
<dbReference type="PANTHER" id="PTHR14167">
    <property type="entry name" value="SH3 DOMAIN-CONTAINING"/>
    <property type="match status" value="1"/>
</dbReference>
<dbReference type="OrthoDB" id="19092at2759"/>
<keyword evidence="6" id="KW-1185">Reference proteome</keyword>
<feature type="region of interest" description="Disordered" evidence="3">
    <location>
        <begin position="261"/>
        <end position="280"/>
    </location>
</feature>
<feature type="compositionally biased region" description="Polar residues" evidence="3">
    <location>
        <begin position="313"/>
        <end position="332"/>
    </location>
</feature>
<evidence type="ECO:0000313" key="6">
    <source>
        <dbReference type="Proteomes" id="UP000236161"/>
    </source>
</evidence>
<evidence type="ECO:0000256" key="1">
    <source>
        <dbReference type="ARBA" id="ARBA00022443"/>
    </source>
</evidence>